<dbReference type="AlphaFoldDB" id="A0A1E1KNZ3"/>
<evidence type="ECO:0000313" key="2">
    <source>
        <dbReference type="EMBL" id="CZS99732.1"/>
    </source>
</evidence>
<proteinExistence type="predicted"/>
<organism evidence="2 3">
    <name type="scientific">Rhynchosporium agropyri</name>
    <dbReference type="NCBI Taxonomy" id="914238"/>
    <lineage>
        <taxon>Eukaryota</taxon>
        <taxon>Fungi</taxon>
        <taxon>Dikarya</taxon>
        <taxon>Ascomycota</taxon>
        <taxon>Pezizomycotina</taxon>
        <taxon>Leotiomycetes</taxon>
        <taxon>Helotiales</taxon>
        <taxon>Ploettnerulaceae</taxon>
        <taxon>Rhynchosporium</taxon>
    </lineage>
</organism>
<keyword evidence="1" id="KW-1133">Transmembrane helix</keyword>
<gene>
    <name evidence="2" type="ORF">RAG0_08041</name>
</gene>
<keyword evidence="3" id="KW-1185">Reference proteome</keyword>
<sequence length="152" mass="16764">MRIIEPTYLGFNPRKPYASCYNNLSSLVPAFKTAANPCPRFSASLLFFFSILILLPFTILFFLPTLIIPKVTLRIERTVAQERRSLRAGAGEHGTDLAVAAGDRDRILVLKDREDMAESFAVVIVVIIVVVVIATEEIGEPGCDGVEEGYCD</sequence>
<keyword evidence="1" id="KW-0812">Transmembrane</keyword>
<feature type="transmembrane region" description="Helical" evidence="1">
    <location>
        <begin position="45"/>
        <end position="68"/>
    </location>
</feature>
<feature type="transmembrane region" description="Helical" evidence="1">
    <location>
        <begin position="116"/>
        <end position="135"/>
    </location>
</feature>
<protein>
    <submittedName>
        <fullName evidence="2">Uncharacterized protein</fullName>
    </submittedName>
</protein>
<accession>A0A1E1KNZ3</accession>
<dbReference type="Proteomes" id="UP000178912">
    <property type="component" value="Unassembled WGS sequence"/>
</dbReference>
<reference evidence="3" key="1">
    <citation type="submission" date="2016-03" db="EMBL/GenBank/DDBJ databases">
        <authorList>
            <person name="Guldener U."/>
        </authorList>
    </citation>
    <scope>NUCLEOTIDE SEQUENCE [LARGE SCALE GENOMIC DNA]</scope>
    <source>
        <strain evidence="3">04CH-RAC-A.6.1</strain>
    </source>
</reference>
<dbReference type="EMBL" id="FJUX01000042">
    <property type="protein sequence ID" value="CZS99732.1"/>
    <property type="molecule type" value="Genomic_DNA"/>
</dbReference>
<keyword evidence="1" id="KW-0472">Membrane</keyword>
<name>A0A1E1KNZ3_9HELO</name>
<evidence type="ECO:0000256" key="1">
    <source>
        <dbReference type="SAM" id="Phobius"/>
    </source>
</evidence>
<evidence type="ECO:0000313" key="3">
    <source>
        <dbReference type="Proteomes" id="UP000178912"/>
    </source>
</evidence>